<feature type="repeat" description="FG-GAP" evidence="15">
    <location>
        <begin position="23"/>
        <end position="84"/>
    </location>
</feature>
<evidence type="ECO:0000256" key="1">
    <source>
        <dbReference type="ARBA" id="ARBA00004479"/>
    </source>
</evidence>
<keyword evidence="9 16" id="KW-1133">Transmembrane helix</keyword>
<dbReference type="InterPro" id="IPR048285">
    <property type="entry name" value="Integrin_alpha_Ig-like_2"/>
</dbReference>
<dbReference type="GO" id="GO:0005178">
    <property type="term" value="F:integrin binding"/>
    <property type="evidence" value="ECO:0007669"/>
    <property type="project" value="TreeGrafter"/>
</dbReference>
<gene>
    <name evidence="21" type="ORF">DUI87_22068</name>
</gene>
<feature type="domain" description="Integrin alpha third immunoglobulin-like" evidence="20">
    <location>
        <begin position="845"/>
        <end position="924"/>
    </location>
</feature>
<evidence type="ECO:0000256" key="7">
    <source>
        <dbReference type="ARBA" id="ARBA00022837"/>
    </source>
</evidence>
<evidence type="ECO:0000256" key="4">
    <source>
        <dbReference type="ARBA" id="ARBA00022723"/>
    </source>
</evidence>
<dbReference type="PANTHER" id="PTHR23220">
    <property type="entry name" value="INTEGRIN ALPHA"/>
    <property type="match status" value="1"/>
</dbReference>
<dbReference type="GO" id="GO:0008305">
    <property type="term" value="C:integrin complex"/>
    <property type="evidence" value="ECO:0007669"/>
    <property type="project" value="InterPro"/>
</dbReference>
<keyword evidence="5 16" id="KW-0732">Signal</keyword>
<accession>A0A3M0K3M4</accession>
<feature type="repeat" description="FG-GAP" evidence="15">
    <location>
        <begin position="287"/>
        <end position="351"/>
    </location>
</feature>
<feature type="domain" description="Integrin alpha second immunoglobulin-like" evidence="19">
    <location>
        <begin position="609"/>
        <end position="749"/>
    </location>
</feature>
<dbReference type="Gene3D" id="2.130.10.130">
    <property type="entry name" value="Integrin alpha, N-terminal"/>
    <property type="match status" value="1"/>
</dbReference>
<proteinExistence type="inferred from homology"/>
<dbReference type="GO" id="GO:0001525">
    <property type="term" value="P:angiogenesis"/>
    <property type="evidence" value="ECO:0007669"/>
    <property type="project" value="TreeGrafter"/>
</dbReference>
<evidence type="ECO:0000256" key="15">
    <source>
        <dbReference type="PROSITE-ProRule" id="PRU00803"/>
    </source>
</evidence>
<feature type="chain" id="PRO_5017845959" evidence="16">
    <location>
        <begin position="21"/>
        <end position="988"/>
    </location>
</feature>
<dbReference type="GO" id="GO:0046872">
    <property type="term" value="F:metal ion binding"/>
    <property type="evidence" value="ECO:0007669"/>
    <property type="project" value="UniProtKB-KW"/>
</dbReference>
<evidence type="ECO:0000259" key="20">
    <source>
        <dbReference type="Pfam" id="PF20806"/>
    </source>
</evidence>
<dbReference type="PANTHER" id="PTHR23220:SF73">
    <property type="entry name" value="INTEGRIN ALPHA-IIB"/>
    <property type="match status" value="1"/>
</dbReference>
<feature type="repeat" description="FG-GAP" evidence="15">
    <location>
        <begin position="176"/>
        <end position="227"/>
    </location>
</feature>
<comment type="caution">
    <text evidence="21">The sequence shown here is derived from an EMBL/GenBank/DDBJ whole genome shotgun (WGS) entry which is preliminary data.</text>
</comment>
<dbReference type="Gene3D" id="2.60.40.1460">
    <property type="entry name" value="Integrin domains. Chain A, domain 2"/>
    <property type="match status" value="1"/>
</dbReference>
<keyword evidence="13 16" id="KW-0675">Receptor</keyword>
<dbReference type="PROSITE" id="PS00242">
    <property type="entry name" value="INTEGRIN_ALPHA"/>
    <property type="match status" value="1"/>
</dbReference>
<evidence type="ECO:0000256" key="6">
    <source>
        <dbReference type="ARBA" id="ARBA00022737"/>
    </source>
</evidence>
<evidence type="ECO:0000256" key="3">
    <source>
        <dbReference type="ARBA" id="ARBA00022692"/>
    </source>
</evidence>
<feature type="domain" description="Integrin alpha first immunoglubulin-like" evidence="18">
    <location>
        <begin position="462"/>
        <end position="584"/>
    </location>
</feature>
<dbReference type="AlphaFoldDB" id="A0A3M0K3M4"/>
<dbReference type="PROSITE" id="PS51470">
    <property type="entry name" value="FG_GAP"/>
    <property type="match status" value="6"/>
</dbReference>
<evidence type="ECO:0000313" key="22">
    <source>
        <dbReference type="Proteomes" id="UP000269221"/>
    </source>
</evidence>
<reference evidence="21 22" key="1">
    <citation type="submission" date="2018-07" db="EMBL/GenBank/DDBJ databases">
        <title>A high quality draft genome assembly of the barn swallow (H. rustica rustica).</title>
        <authorList>
            <person name="Formenti G."/>
            <person name="Chiara M."/>
            <person name="Poveda L."/>
            <person name="Francoijs K.-J."/>
            <person name="Bonisoli-Alquati A."/>
            <person name="Canova L."/>
            <person name="Gianfranceschi L."/>
            <person name="Horner D.S."/>
            <person name="Saino N."/>
        </authorList>
    </citation>
    <scope>NUCLEOTIDE SEQUENCE [LARGE SCALE GENOMIC DNA]</scope>
    <source>
        <strain evidence="21">Chelidonia</strain>
        <tissue evidence="21">Blood</tissue>
    </source>
</reference>
<comment type="similarity">
    <text evidence="2 16">Belongs to the integrin alpha chain family.</text>
</comment>
<evidence type="ECO:0000256" key="14">
    <source>
        <dbReference type="ARBA" id="ARBA00023180"/>
    </source>
</evidence>
<feature type="repeat" description="FG-GAP" evidence="15">
    <location>
        <begin position="99"/>
        <end position="162"/>
    </location>
</feature>
<dbReference type="PRINTS" id="PR01185">
    <property type="entry name" value="INTEGRINA"/>
</dbReference>
<dbReference type="GO" id="GO:0007160">
    <property type="term" value="P:cell-matrix adhesion"/>
    <property type="evidence" value="ECO:0007669"/>
    <property type="project" value="TreeGrafter"/>
</dbReference>
<dbReference type="Proteomes" id="UP000269221">
    <property type="component" value="Unassembled WGS sequence"/>
</dbReference>
<organism evidence="21 22">
    <name type="scientific">Hirundo rustica rustica</name>
    <dbReference type="NCBI Taxonomy" id="333673"/>
    <lineage>
        <taxon>Eukaryota</taxon>
        <taxon>Metazoa</taxon>
        <taxon>Chordata</taxon>
        <taxon>Craniata</taxon>
        <taxon>Vertebrata</taxon>
        <taxon>Euteleostomi</taxon>
        <taxon>Archelosauria</taxon>
        <taxon>Archosauria</taxon>
        <taxon>Dinosauria</taxon>
        <taxon>Saurischia</taxon>
        <taxon>Theropoda</taxon>
        <taxon>Coelurosauria</taxon>
        <taxon>Aves</taxon>
        <taxon>Neognathae</taxon>
        <taxon>Neoaves</taxon>
        <taxon>Telluraves</taxon>
        <taxon>Australaves</taxon>
        <taxon>Passeriformes</taxon>
        <taxon>Sylvioidea</taxon>
        <taxon>Hirundinidae</taxon>
        <taxon>Hirundo</taxon>
    </lineage>
</organism>
<dbReference type="Pfam" id="PF01839">
    <property type="entry name" value="FG-GAP"/>
    <property type="match status" value="3"/>
</dbReference>
<name>A0A3M0K3M4_HIRRU</name>
<dbReference type="GO" id="GO:0098609">
    <property type="term" value="P:cell-cell adhesion"/>
    <property type="evidence" value="ECO:0007669"/>
    <property type="project" value="TreeGrafter"/>
</dbReference>
<dbReference type="OrthoDB" id="5317514at2759"/>
<dbReference type="STRING" id="333673.A0A3M0K3M4"/>
<evidence type="ECO:0000256" key="2">
    <source>
        <dbReference type="ARBA" id="ARBA00008054"/>
    </source>
</evidence>
<dbReference type="Pfam" id="PF20805">
    <property type="entry name" value="Integrin_A_Ig_2"/>
    <property type="match status" value="1"/>
</dbReference>
<evidence type="ECO:0000259" key="18">
    <source>
        <dbReference type="Pfam" id="PF08441"/>
    </source>
</evidence>
<evidence type="ECO:0000256" key="9">
    <source>
        <dbReference type="ARBA" id="ARBA00022989"/>
    </source>
</evidence>
<feature type="repeat" description="FG-GAP" evidence="15">
    <location>
        <begin position="352"/>
        <end position="411"/>
    </location>
</feature>
<evidence type="ECO:0000256" key="17">
    <source>
        <dbReference type="SAM" id="MobiDB-lite"/>
    </source>
</evidence>
<protein>
    <submittedName>
        <fullName evidence="21">Uncharacterized protein</fullName>
    </submittedName>
</protein>
<dbReference type="InterPro" id="IPR048286">
    <property type="entry name" value="Integrin_alpha_Ig-like_3"/>
</dbReference>
<dbReference type="Gene3D" id="2.60.40.1530">
    <property type="entry name" value="ntegrin, alpha v. Chain A, domain 4"/>
    <property type="match status" value="1"/>
</dbReference>
<feature type="domain" description="Integrin alpha third immunoglobulin-like" evidence="20">
    <location>
        <begin position="756"/>
        <end position="844"/>
    </location>
</feature>
<keyword evidence="3 16" id="KW-0812">Transmembrane</keyword>
<dbReference type="SUPFAM" id="SSF69318">
    <property type="entry name" value="Integrin alpha N-terminal domain"/>
    <property type="match status" value="1"/>
</dbReference>
<keyword evidence="12" id="KW-1015">Disulfide bond</keyword>
<keyword evidence="4" id="KW-0479">Metal-binding</keyword>
<feature type="compositionally biased region" description="Polar residues" evidence="17">
    <location>
        <begin position="976"/>
        <end position="988"/>
    </location>
</feature>
<evidence type="ECO:0000256" key="12">
    <source>
        <dbReference type="ARBA" id="ARBA00023157"/>
    </source>
</evidence>
<dbReference type="FunFam" id="2.60.40.1460:FF:000001">
    <property type="entry name" value="Integrin, alpha V"/>
    <property type="match status" value="1"/>
</dbReference>
<comment type="subcellular location">
    <subcellularLocation>
        <location evidence="1 16">Membrane</location>
        <topology evidence="1 16">Single-pass type I membrane protein</topology>
    </subcellularLocation>
</comment>
<evidence type="ECO:0000256" key="16">
    <source>
        <dbReference type="RuleBase" id="RU003762"/>
    </source>
</evidence>
<feature type="repeat" description="FG-GAP" evidence="15">
    <location>
        <begin position="414"/>
        <end position="475"/>
    </location>
</feature>
<dbReference type="InterPro" id="IPR028994">
    <property type="entry name" value="Integrin_alpha_N"/>
</dbReference>
<dbReference type="Pfam" id="PF08441">
    <property type="entry name" value="Integrin_A_Ig_1"/>
    <property type="match status" value="1"/>
</dbReference>
<dbReference type="InterPro" id="IPR013649">
    <property type="entry name" value="Integrin_alpha_Ig-like_1"/>
</dbReference>
<dbReference type="GO" id="GO:0007229">
    <property type="term" value="P:integrin-mediated signaling pathway"/>
    <property type="evidence" value="ECO:0007669"/>
    <property type="project" value="UniProtKB-KW"/>
</dbReference>
<dbReference type="SUPFAM" id="SSF69179">
    <property type="entry name" value="Integrin domains"/>
    <property type="match status" value="3"/>
</dbReference>
<feature type="transmembrane region" description="Helical" evidence="16">
    <location>
        <begin position="936"/>
        <end position="958"/>
    </location>
</feature>
<evidence type="ECO:0000256" key="8">
    <source>
        <dbReference type="ARBA" id="ARBA00022889"/>
    </source>
</evidence>
<feature type="region of interest" description="Disordered" evidence="17">
    <location>
        <begin position="967"/>
        <end position="988"/>
    </location>
</feature>
<dbReference type="EMBL" id="QRBI01000137">
    <property type="protein sequence ID" value="RMC01627.1"/>
    <property type="molecule type" value="Genomic_DNA"/>
</dbReference>
<evidence type="ECO:0000256" key="10">
    <source>
        <dbReference type="ARBA" id="ARBA00023037"/>
    </source>
</evidence>
<dbReference type="Gene3D" id="1.20.5.930">
    <property type="entry name" value="Bicelle-embedded integrin alpha(iib) transmembrane segment"/>
    <property type="match status" value="1"/>
</dbReference>
<keyword evidence="11 16" id="KW-0472">Membrane</keyword>
<dbReference type="InterPro" id="IPR000413">
    <property type="entry name" value="Integrin_alpha"/>
</dbReference>
<evidence type="ECO:0000313" key="21">
    <source>
        <dbReference type="EMBL" id="RMC01627.1"/>
    </source>
</evidence>
<dbReference type="InterPro" id="IPR018184">
    <property type="entry name" value="Integrin_alpha_C_CS"/>
</dbReference>
<keyword evidence="22" id="KW-1185">Reference proteome</keyword>
<dbReference type="Pfam" id="PF20806">
    <property type="entry name" value="Integrin_A_Ig_3"/>
    <property type="match status" value="2"/>
</dbReference>
<evidence type="ECO:0000259" key="19">
    <source>
        <dbReference type="Pfam" id="PF20805"/>
    </source>
</evidence>
<keyword evidence="14" id="KW-0325">Glycoprotein</keyword>
<keyword evidence="7" id="KW-0106">Calcium</keyword>
<dbReference type="GO" id="GO:0033627">
    <property type="term" value="P:cell adhesion mediated by integrin"/>
    <property type="evidence" value="ECO:0007669"/>
    <property type="project" value="TreeGrafter"/>
</dbReference>
<dbReference type="FunFam" id="1.20.5.930:FF:000001">
    <property type="entry name" value="Integrin subunit alpha V"/>
    <property type="match status" value="1"/>
</dbReference>
<evidence type="ECO:0000256" key="5">
    <source>
        <dbReference type="ARBA" id="ARBA00022729"/>
    </source>
</evidence>
<keyword evidence="6" id="KW-0677">Repeat</keyword>
<evidence type="ECO:0000256" key="11">
    <source>
        <dbReference type="ARBA" id="ARBA00023136"/>
    </source>
</evidence>
<evidence type="ECO:0000256" key="13">
    <source>
        <dbReference type="ARBA" id="ARBA00023170"/>
    </source>
</evidence>
<dbReference type="InterPro" id="IPR013517">
    <property type="entry name" value="FG-GAP"/>
</dbReference>
<keyword evidence="10 16" id="KW-0401">Integrin</keyword>
<dbReference type="InterPro" id="IPR013519">
    <property type="entry name" value="Int_alpha_beta-p"/>
</dbReference>
<sequence>MELLRVLLLLGALRLPPTLGLLQDPPTIYEGPPGSYFGFALDFHISEGRPGVAVGAPRANTSQPGVVQPGAVFLCSWPPDKIPCHPLPIDTEGDESEIQGTLELHTYKSDQWLGASVTSWDGKLVVCAPLQHWNAMEGQQEAFRTPTGACFVRSPGQRSAVWYSPCRDRTMASTYRQTNYAHDKRYCEIGFSAAVTTDGTLVLGAPGGYYFTGLVYSVELDKILRRFLGTSLLWLGSPGRPTEPVSGEYEDGYRGYSVAVGEFDGNPKTKAPQHPPACPGTVPPAPPGATLYPSQVASYFGHTVAVADVDGDGRDDLLVGAPLYMARRSDGQRSELGRLYLYLGRGPQPLAGPPQTLTGTHPYGRFAAAIASLGDLDKDGFGDVAVGAPQGGDSGSGQVFIFRGQSEGLSPVPTQRLSSPFPGPAAFGFALRGATDLDGNGYADLLVGAYGAAKVAVYQGLPVVVAQTQLSVPDGLNPEILDCVLPDSSVRVSCFHVVFCVSVTGQHLPQSIQLEAELQLDRLKPRPSRRVLLLQGHQSSWQEQLVVAPGTPPVCSNLTAYLRDESEFKDKLSPVALSMALTLPREAPGLVLYGDTLVQAQTHIILEDCGDDNLCVPDLHLAADTPSQRLLIGAEAALSLRANATNAGEGAFEAELRVQLPPGTHYQAARSTIPGQEKLSCNPKKENGTHVVLCELGNPMKAGARITVDMELSVSGLEDMGDAITFHLQLRSKNSPSHSNASVTVTVPVEAEAEMELRGNSLPATTVLPTSWHWVEGSQRLEDHGIKVEHVYELHNKGPGTVSGVTLSLAIPHLLGSHVLLYLLELGTEGGMNCSHHPALNPAQDCDNATCVDITCHVPSLGKDQRALVSVHALLWMDTLQQREHLLTQFLIQSQAWFNTSAMPYRVQPRVLPTGKAETDTRVVRASPGGEGAVPVWWVVLGVLAGLLLLTLLILLMWKTGFFKRTRPPAEGDTQEPGQAQEPGSAQD</sequence>
<dbReference type="SMART" id="SM00191">
    <property type="entry name" value="Int_alpha"/>
    <property type="match status" value="4"/>
</dbReference>
<dbReference type="Gene3D" id="2.60.40.1510">
    <property type="entry name" value="ntegrin, alpha v. Chain A, domain 3"/>
    <property type="match status" value="1"/>
</dbReference>
<dbReference type="InterPro" id="IPR032695">
    <property type="entry name" value="Integrin_dom_sf"/>
</dbReference>
<feature type="signal peptide" evidence="16">
    <location>
        <begin position="1"/>
        <end position="20"/>
    </location>
</feature>
<dbReference type="GO" id="GO:0009897">
    <property type="term" value="C:external side of plasma membrane"/>
    <property type="evidence" value="ECO:0007669"/>
    <property type="project" value="TreeGrafter"/>
</dbReference>
<keyword evidence="8 16" id="KW-0130">Cell adhesion</keyword>